<keyword evidence="3 6" id="KW-0564">Palmitate</keyword>
<dbReference type="PANTHER" id="PTHR38098">
    <property type="entry name" value="LPS-ASSEMBLY LIPOPROTEIN LPTE"/>
    <property type="match status" value="1"/>
</dbReference>
<gene>
    <name evidence="6" type="primary">lptE</name>
    <name evidence="8" type="ORF">J2X19_005026</name>
</gene>
<accession>A0ABU2CG58</accession>
<keyword evidence="9" id="KW-1185">Reference proteome</keyword>
<organism evidence="8 9">
    <name type="scientific">Rhodoferax ferrireducens</name>
    <dbReference type="NCBI Taxonomy" id="192843"/>
    <lineage>
        <taxon>Bacteria</taxon>
        <taxon>Pseudomonadati</taxon>
        <taxon>Pseudomonadota</taxon>
        <taxon>Betaproteobacteria</taxon>
        <taxon>Burkholderiales</taxon>
        <taxon>Comamonadaceae</taxon>
        <taxon>Rhodoferax</taxon>
    </lineage>
</organism>
<comment type="subunit">
    <text evidence="6">Component of the lipopolysaccharide transport and assembly complex. Interacts with LptD.</text>
</comment>
<dbReference type="Proteomes" id="UP001180487">
    <property type="component" value="Unassembled WGS sequence"/>
</dbReference>
<protein>
    <recommendedName>
        <fullName evidence="6">LPS-assembly lipoprotein LptE</fullName>
    </recommendedName>
</protein>
<dbReference type="PROSITE" id="PS51257">
    <property type="entry name" value="PROKAR_LIPOPROTEIN"/>
    <property type="match status" value="1"/>
</dbReference>
<comment type="subcellular location">
    <subcellularLocation>
        <location evidence="6">Cell outer membrane</location>
        <topology evidence="6">Lipid-anchor</topology>
    </subcellularLocation>
</comment>
<evidence type="ECO:0000256" key="3">
    <source>
        <dbReference type="ARBA" id="ARBA00023139"/>
    </source>
</evidence>
<evidence type="ECO:0000256" key="1">
    <source>
        <dbReference type="ARBA" id="ARBA00022729"/>
    </source>
</evidence>
<sequence length="164" mass="18219">MRRRNLLLAAPALGLTACGFALRQAPTFAFSTIFVRVAEASSLGNELKRNLTGSGLVVISDAKLLDTAQVVLDVVSDQREKSAASLTSAGQVREFQLRVRMKFRLRTPQGKELIPDVELLQQRDISYSETQALGKEAEVELLYRSMQTDIVQQIMRRLAAVKEI</sequence>
<evidence type="ECO:0000256" key="6">
    <source>
        <dbReference type="HAMAP-Rule" id="MF_01186"/>
    </source>
</evidence>
<evidence type="ECO:0000256" key="5">
    <source>
        <dbReference type="ARBA" id="ARBA00023288"/>
    </source>
</evidence>
<evidence type="ECO:0000256" key="2">
    <source>
        <dbReference type="ARBA" id="ARBA00023136"/>
    </source>
</evidence>
<keyword evidence="4 6" id="KW-0998">Cell outer membrane</keyword>
<evidence type="ECO:0000256" key="7">
    <source>
        <dbReference type="SAM" id="SignalP"/>
    </source>
</evidence>
<dbReference type="Pfam" id="PF04390">
    <property type="entry name" value="LptE"/>
    <property type="match status" value="1"/>
</dbReference>
<proteinExistence type="inferred from homology"/>
<dbReference type="InterPro" id="IPR007485">
    <property type="entry name" value="LPS_assembly_LptE"/>
</dbReference>
<evidence type="ECO:0000313" key="9">
    <source>
        <dbReference type="Proteomes" id="UP001180487"/>
    </source>
</evidence>
<dbReference type="PANTHER" id="PTHR38098:SF1">
    <property type="entry name" value="LPS-ASSEMBLY LIPOPROTEIN LPTE"/>
    <property type="match status" value="1"/>
</dbReference>
<feature type="chain" id="PRO_5046157882" description="LPS-assembly lipoprotein LptE" evidence="7">
    <location>
        <begin position="24"/>
        <end position="164"/>
    </location>
</feature>
<comment type="similarity">
    <text evidence="6">Belongs to the LptE lipoprotein family.</text>
</comment>
<reference evidence="8 9" key="1">
    <citation type="submission" date="2023-07" db="EMBL/GenBank/DDBJ databases">
        <title>Sorghum-associated microbial communities from plants grown in Nebraska, USA.</title>
        <authorList>
            <person name="Schachtman D."/>
        </authorList>
    </citation>
    <scope>NUCLEOTIDE SEQUENCE [LARGE SCALE GENOMIC DNA]</scope>
    <source>
        <strain evidence="8 9">BE313</strain>
    </source>
</reference>
<name>A0ABU2CG58_9BURK</name>
<feature type="signal peptide" evidence="7">
    <location>
        <begin position="1"/>
        <end position="23"/>
    </location>
</feature>
<evidence type="ECO:0000313" key="8">
    <source>
        <dbReference type="EMBL" id="MDR7380324.1"/>
    </source>
</evidence>
<comment type="caution">
    <text evidence="8">The sequence shown here is derived from an EMBL/GenBank/DDBJ whole genome shotgun (WGS) entry which is preliminary data.</text>
</comment>
<dbReference type="HAMAP" id="MF_01186">
    <property type="entry name" value="LPS_assembly_LptE"/>
    <property type="match status" value="1"/>
</dbReference>
<keyword evidence="1 6" id="KW-0732">Signal</keyword>
<dbReference type="EMBL" id="JAVDXT010000007">
    <property type="protein sequence ID" value="MDR7380324.1"/>
    <property type="molecule type" value="Genomic_DNA"/>
</dbReference>
<dbReference type="Gene3D" id="3.30.160.150">
    <property type="entry name" value="Lipoprotein like domain"/>
    <property type="match status" value="1"/>
</dbReference>
<comment type="function">
    <text evidence="6">Together with LptD, is involved in the assembly of lipopolysaccharide (LPS) at the surface of the outer membrane. Required for the proper assembly of LptD. Binds LPS and may serve as the LPS recognition site at the outer membrane.</text>
</comment>
<keyword evidence="2 6" id="KW-0472">Membrane</keyword>
<evidence type="ECO:0000256" key="4">
    <source>
        <dbReference type="ARBA" id="ARBA00023237"/>
    </source>
</evidence>
<dbReference type="RefSeq" id="WP_310377168.1">
    <property type="nucleotide sequence ID" value="NZ_JAVDXT010000007.1"/>
</dbReference>
<keyword evidence="5 6" id="KW-0449">Lipoprotein</keyword>